<dbReference type="Gene3D" id="3.40.50.720">
    <property type="entry name" value="NAD(P)-binding Rossmann-like Domain"/>
    <property type="match status" value="1"/>
</dbReference>
<proteinExistence type="inferred from homology"/>
<dbReference type="Pfam" id="PF00106">
    <property type="entry name" value="adh_short"/>
    <property type="match status" value="1"/>
</dbReference>
<dbReference type="GO" id="GO:0016491">
    <property type="term" value="F:oxidoreductase activity"/>
    <property type="evidence" value="ECO:0007669"/>
    <property type="project" value="UniProtKB-KW"/>
</dbReference>
<keyword evidence="5" id="KW-1185">Reference proteome</keyword>
<dbReference type="PRINTS" id="PR00081">
    <property type="entry name" value="GDHRDH"/>
</dbReference>
<gene>
    <name evidence="4" type="ORF">Ga0074812_121107</name>
</gene>
<keyword evidence="2" id="KW-0560">Oxidoreductase</keyword>
<protein>
    <submittedName>
        <fullName evidence="4">NADP-dependent 3-hydroxy acid dehydrogenase YdfG</fullName>
    </submittedName>
</protein>
<organism evidence="4 5">
    <name type="scientific">Parafrankia irregularis</name>
    <dbReference type="NCBI Taxonomy" id="795642"/>
    <lineage>
        <taxon>Bacteria</taxon>
        <taxon>Bacillati</taxon>
        <taxon>Actinomycetota</taxon>
        <taxon>Actinomycetes</taxon>
        <taxon>Frankiales</taxon>
        <taxon>Frankiaceae</taxon>
        <taxon>Parafrankia</taxon>
    </lineage>
</organism>
<dbReference type="EMBL" id="FAOZ01000021">
    <property type="protein sequence ID" value="CUU58730.1"/>
    <property type="molecule type" value="Genomic_DNA"/>
</dbReference>
<feature type="region of interest" description="Disordered" evidence="3">
    <location>
        <begin position="1"/>
        <end position="28"/>
    </location>
</feature>
<evidence type="ECO:0000256" key="3">
    <source>
        <dbReference type="SAM" id="MobiDB-lite"/>
    </source>
</evidence>
<sequence length="294" mass="30273">MSGDAAPNSSREPAPSASPSVEPDPAPALTAVATGPLAGRVAVVTGASSGIGRAVAARLAGDGATVLALGRDQARLDALGKEAAALPSSGSLVPVRLDLTDTAAVERFAADTVVRYGHVHLLVHSAGGYLNSRVEDASVDDFDAQYAANVRGPFVLTQRLLPALRAAATIDGDGAADSDGAAPAGADVVVMNSSQGVRAGAGTSQFAATQHAMRAVADSLRQEINSDGVRVVTIHLGRTATPRQEAIFEREGRSYRPELLIQAEDVADLVTYLVQLPRTAEVTELHLRPALKSY</sequence>
<dbReference type="Proteomes" id="UP000198802">
    <property type="component" value="Unassembled WGS sequence"/>
</dbReference>
<dbReference type="SUPFAM" id="SSF51735">
    <property type="entry name" value="NAD(P)-binding Rossmann-fold domains"/>
    <property type="match status" value="1"/>
</dbReference>
<accession>A0A0S4QW66</accession>
<feature type="compositionally biased region" description="Low complexity" evidence="3">
    <location>
        <begin position="1"/>
        <end position="23"/>
    </location>
</feature>
<dbReference type="InterPro" id="IPR036291">
    <property type="entry name" value="NAD(P)-bd_dom_sf"/>
</dbReference>
<dbReference type="CDD" id="cd05233">
    <property type="entry name" value="SDR_c"/>
    <property type="match status" value="1"/>
</dbReference>
<comment type="similarity">
    <text evidence="1">Belongs to the short-chain dehydrogenases/reductases (SDR) family.</text>
</comment>
<evidence type="ECO:0000256" key="2">
    <source>
        <dbReference type="ARBA" id="ARBA00023002"/>
    </source>
</evidence>
<dbReference type="InterPro" id="IPR002347">
    <property type="entry name" value="SDR_fam"/>
</dbReference>
<evidence type="ECO:0000313" key="4">
    <source>
        <dbReference type="EMBL" id="CUU58730.1"/>
    </source>
</evidence>
<reference evidence="5" key="1">
    <citation type="submission" date="2015-11" db="EMBL/GenBank/DDBJ databases">
        <authorList>
            <person name="Varghese N."/>
        </authorList>
    </citation>
    <scope>NUCLEOTIDE SEQUENCE [LARGE SCALE GENOMIC DNA]</scope>
    <source>
        <strain evidence="5">DSM 45899</strain>
    </source>
</reference>
<dbReference type="PANTHER" id="PTHR44196">
    <property type="entry name" value="DEHYDROGENASE/REDUCTASE SDR FAMILY MEMBER 7B"/>
    <property type="match status" value="1"/>
</dbReference>
<evidence type="ECO:0000313" key="5">
    <source>
        <dbReference type="Proteomes" id="UP000198802"/>
    </source>
</evidence>
<dbReference type="AlphaFoldDB" id="A0A0S4QW66"/>
<dbReference type="GO" id="GO:0016020">
    <property type="term" value="C:membrane"/>
    <property type="evidence" value="ECO:0007669"/>
    <property type="project" value="TreeGrafter"/>
</dbReference>
<evidence type="ECO:0000256" key="1">
    <source>
        <dbReference type="ARBA" id="ARBA00006484"/>
    </source>
</evidence>
<dbReference type="PANTHER" id="PTHR44196:SF1">
    <property type="entry name" value="DEHYDROGENASE_REDUCTASE SDR FAMILY MEMBER 7B"/>
    <property type="match status" value="1"/>
</dbReference>
<name>A0A0S4QW66_9ACTN</name>